<reference evidence="8 9" key="1">
    <citation type="submission" date="2018-06" db="EMBL/GenBank/DDBJ databases">
        <authorList>
            <consortium name="Pathogen Informatics"/>
            <person name="Doyle S."/>
        </authorList>
    </citation>
    <scope>NUCLEOTIDE SEQUENCE [LARGE SCALE GENOMIC DNA]</scope>
    <source>
        <strain evidence="8 9">NCTC10343</strain>
    </source>
</reference>
<proteinExistence type="inferred from homology"/>
<evidence type="ECO:0000256" key="3">
    <source>
        <dbReference type="ARBA" id="ARBA00022475"/>
    </source>
</evidence>
<keyword evidence="6" id="KW-0472">Membrane</keyword>
<dbReference type="Proteomes" id="UP000254400">
    <property type="component" value="Unassembled WGS sequence"/>
</dbReference>
<keyword evidence="3" id="KW-1003">Cell membrane</keyword>
<evidence type="ECO:0000259" key="7">
    <source>
        <dbReference type="Pfam" id="PF04239"/>
    </source>
</evidence>
<name>A0A378Y7N0_PAEPO</name>
<evidence type="ECO:0000256" key="2">
    <source>
        <dbReference type="ARBA" id="ARBA00006448"/>
    </source>
</evidence>
<comment type="subcellular location">
    <subcellularLocation>
        <location evidence="1">Cell membrane</location>
        <topology evidence="1">Multi-pass membrane protein</topology>
    </subcellularLocation>
</comment>
<organism evidence="8 9">
    <name type="scientific">Paenibacillus polymyxa</name>
    <name type="common">Bacillus polymyxa</name>
    <dbReference type="NCBI Taxonomy" id="1406"/>
    <lineage>
        <taxon>Bacteria</taxon>
        <taxon>Bacillati</taxon>
        <taxon>Bacillota</taxon>
        <taxon>Bacilli</taxon>
        <taxon>Bacillales</taxon>
        <taxon>Paenibacillaceae</taxon>
        <taxon>Paenibacillus</taxon>
    </lineage>
</organism>
<gene>
    <name evidence="8" type="primary">yetF_3</name>
    <name evidence="8" type="ORF">NCTC10343_05510</name>
</gene>
<dbReference type="Gene3D" id="3.30.240.20">
    <property type="entry name" value="bsu07140 like domains"/>
    <property type="match status" value="2"/>
</dbReference>
<dbReference type="Pfam" id="PF04239">
    <property type="entry name" value="DUF421"/>
    <property type="match status" value="1"/>
</dbReference>
<keyword evidence="5" id="KW-1133">Transmembrane helix</keyword>
<dbReference type="GeneID" id="93348801"/>
<dbReference type="RefSeq" id="WP_019689067.1">
    <property type="nucleotide sequence ID" value="NZ_CP036496.1"/>
</dbReference>
<evidence type="ECO:0000256" key="1">
    <source>
        <dbReference type="ARBA" id="ARBA00004651"/>
    </source>
</evidence>
<dbReference type="PANTHER" id="PTHR34582">
    <property type="entry name" value="UPF0702 TRANSMEMBRANE PROTEIN YCAP"/>
    <property type="match status" value="1"/>
</dbReference>
<evidence type="ECO:0000256" key="6">
    <source>
        <dbReference type="ARBA" id="ARBA00023136"/>
    </source>
</evidence>
<dbReference type="EMBL" id="UGSC01000001">
    <property type="protein sequence ID" value="SUA72550.1"/>
    <property type="molecule type" value="Genomic_DNA"/>
</dbReference>
<evidence type="ECO:0000256" key="4">
    <source>
        <dbReference type="ARBA" id="ARBA00022692"/>
    </source>
</evidence>
<accession>A0A378Y7N0</accession>
<dbReference type="PANTHER" id="PTHR34582:SF6">
    <property type="entry name" value="UPF0702 TRANSMEMBRANE PROTEIN YCAP"/>
    <property type="match status" value="1"/>
</dbReference>
<comment type="similarity">
    <text evidence="2">Belongs to the UPF0702 family.</text>
</comment>
<evidence type="ECO:0000313" key="9">
    <source>
        <dbReference type="Proteomes" id="UP000254400"/>
    </source>
</evidence>
<keyword evidence="4" id="KW-0812">Transmembrane</keyword>
<dbReference type="InterPro" id="IPR007353">
    <property type="entry name" value="DUF421"/>
</dbReference>
<protein>
    <submittedName>
        <fullName evidence="8">Membrane protein</fullName>
    </submittedName>
</protein>
<evidence type="ECO:0000256" key="5">
    <source>
        <dbReference type="ARBA" id="ARBA00022989"/>
    </source>
</evidence>
<sequence length="183" mass="20588">MGALVGADIADPDIRHIPTAFAIVSIGIVQKIFSVGVLKFRWFGKLITFEPIIVISKGKFIAKNIRKTKYSIDNILQMLREEKIFDVTRVEIAVIEANGKLSILEKANRSSSSTISYPIVREGKIEKRILHELGINELWVNAQLAAQQIQINEVFLATVDDLHRVSITKYMDSDLTNLPPVHH</sequence>
<dbReference type="InterPro" id="IPR023090">
    <property type="entry name" value="UPF0702_alpha/beta_dom_sf"/>
</dbReference>
<evidence type="ECO:0000313" key="8">
    <source>
        <dbReference type="EMBL" id="SUA72550.1"/>
    </source>
</evidence>
<dbReference type="GO" id="GO:0005886">
    <property type="term" value="C:plasma membrane"/>
    <property type="evidence" value="ECO:0007669"/>
    <property type="project" value="UniProtKB-SubCell"/>
</dbReference>
<dbReference type="AlphaFoldDB" id="A0A378Y7N0"/>
<feature type="domain" description="YetF C-terminal" evidence="7">
    <location>
        <begin position="39"/>
        <end position="160"/>
    </location>
</feature>